<evidence type="ECO:0000256" key="7">
    <source>
        <dbReference type="ARBA" id="ARBA00023170"/>
    </source>
</evidence>
<dbReference type="PROSITE" id="PS50262">
    <property type="entry name" value="G_PROTEIN_RECEP_F1_2"/>
    <property type="match status" value="1"/>
</dbReference>
<evidence type="ECO:0000313" key="13">
    <source>
        <dbReference type="Proteomes" id="UP000261520"/>
    </source>
</evidence>
<dbReference type="PANTHER" id="PTHR24249:SF381">
    <property type="entry name" value="TRACE AMINE ASSOCIATED RECEPTOR 19P-RELATED"/>
    <property type="match status" value="1"/>
</dbReference>
<evidence type="ECO:0000256" key="6">
    <source>
        <dbReference type="ARBA" id="ARBA00023136"/>
    </source>
</evidence>
<feature type="transmembrane region" description="Helical" evidence="10">
    <location>
        <begin position="101"/>
        <end position="123"/>
    </location>
</feature>
<keyword evidence="2" id="KW-1003">Cell membrane</keyword>
<keyword evidence="13" id="KW-1185">Reference proteome</keyword>
<evidence type="ECO:0000256" key="10">
    <source>
        <dbReference type="SAM" id="Phobius"/>
    </source>
</evidence>
<comment type="similarity">
    <text evidence="9">Belongs to the G-protein coupled receptor 1 family.</text>
</comment>
<keyword evidence="5 9" id="KW-0297">G-protein coupled receptor</keyword>
<keyword evidence="3 9" id="KW-0812">Transmembrane</keyword>
<accession>A0A3B4BAT9</accession>
<evidence type="ECO:0000313" key="12">
    <source>
        <dbReference type="Ensembl" id="ENSPMGP00000025646.1"/>
    </source>
</evidence>
<feature type="transmembrane region" description="Helical" evidence="10">
    <location>
        <begin position="279"/>
        <end position="302"/>
    </location>
</feature>
<evidence type="ECO:0000259" key="11">
    <source>
        <dbReference type="PROSITE" id="PS50262"/>
    </source>
</evidence>
<dbReference type="InterPro" id="IPR017452">
    <property type="entry name" value="GPCR_Rhodpsn_7TM"/>
</dbReference>
<evidence type="ECO:0000256" key="2">
    <source>
        <dbReference type="ARBA" id="ARBA00022475"/>
    </source>
</evidence>
<protein>
    <recommendedName>
        <fullName evidence="11">G-protein coupled receptors family 1 profile domain-containing protein</fullName>
    </recommendedName>
</protein>
<dbReference type="PRINTS" id="PR00237">
    <property type="entry name" value="GPCRRHODOPSN"/>
</dbReference>
<feature type="transmembrane region" description="Helical" evidence="10">
    <location>
        <begin position="66"/>
        <end position="89"/>
    </location>
</feature>
<evidence type="ECO:0000256" key="9">
    <source>
        <dbReference type="RuleBase" id="RU000688"/>
    </source>
</evidence>
<feature type="transmembrane region" description="Helical" evidence="10">
    <location>
        <begin position="144"/>
        <end position="163"/>
    </location>
</feature>
<dbReference type="Ensembl" id="ENSPMGT00000027317.1">
    <property type="protein sequence ID" value="ENSPMGP00000025646.1"/>
    <property type="gene ID" value="ENSPMGG00000020703.1"/>
</dbReference>
<reference evidence="12" key="2">
    <citation type="submission" date="2025-09" db="UniProtKB">
        <authorList>
            <consortium name="Ensembl"/>
        </authorList>
    </citation>
    <scope>IDENTIFICATION</scope>
</reference>
<feature type="transmembrane region" description="Helical" evidence="10">
    <location>
        <begin position="248"/>
        <end position="267"/>
    </location>
</feature>
<reference evidence="12" key="1">
    <citation type="submission" date="2025-08" db="UniProtKB">
        <authorList>
            <consortium name="Ensembl"/>
        </authorList>
    </citation>
    <scope>IDENTIFICATION</scope>
</reference>
<feature type="domain" description="G-protein coupled receptors family 1 profile" evidence="11">
    <location>
        <begin position="46"/>
        <end position="295"/>
    </location>
</feature>
<dbReference type="AlphaFoldDB" id="A0A3B4BAT9"/>
<dbReference type="Proteomes" id="UP000261520">
    <property type="component" value="Unplaced"/>
</dbReference>
<feature type="transmembrane region" description="Helical" evidence="10">
    <location>
        <begin position="30"/>
        <end position="54"/>
    </location>
</feature>
<dbReference type="PANTHER" id="PTHR24249">
    <property type="entry name" value="HISTAMINE RECEPTOR-RELATED G-PROTEIN COUPLED RECEPTOR"/>
    <property type="match status" value="1"/>
</dbReference>
<dbReference type="CDD" id="cd15055">
    <property type="entry name" value="7tmA_TAARs"/>
    <property type="match status" value="1"/>
</dbReference>
<keyword evidence="4 10" id="KW-1133">Transmembrane helix</keyword>
<dbReference type="GO" id="GO:0005886">
    <property type="term" value="C:plasma membrane"/>
    <property type="evidence" value="ECO:0007669"/>
    <property type="project" value="UniProtKB-SubCell"/>
</dbReference>
<keyword evidence="8 9" id="KW-0807">Transducer</keyword>
<evidence type="ECO:0000256" key="4">
    <source>
        <dbReference type="ARBA" id="ARBA00022989"/>
    </source>
</evidence>
<dbReference type="InterPro" id="IPR000276">
    <property type="entry name" value="GPCR_Rhodpsn"/>
</dbReference>
<dbReference type="InterPro" id="IPR050569">
    <property type="entry name" value="TAAR"/>
</dbReference>
<organism evidence="12 13">
    <name type="scientific">Periophthalmus magnuspinnatus</name>
    <dbReference type="NCBI Taxonomy" id="409849"/>
    <lineage>
        <taxon>Eukaryota</taxon>
        <taxon>Metazoa</taxon>
        <taxon>Chordata</taxon>
        <taxon>Craniata</taxon>
        <taxon>Vertebrata</taxon>
        <taxon>Euteleostomi</taxon>
        <taxon>Actinopterygii</taxon>
        <taxon>Neopterygii</taxon>
        <taxon>Teleostei</taxon>
        <taxon>Neoteleostei</taxon>
        <taxon>Acanthomorphata</taxon>
        <taxon>Gobiaria</taxon>
        <taxon>Gobiiformes</taxon>
        <taxon>Gobioidei</taxon>
        <taxon>Gobiidae</taxon>
        <taxon>Oxudercinae</taxon>
        <taxon>Periophthalmus</taxon>
    </lineage>
</organism>
<dbReference type="GO" id="GO:0001594">
    <property type="term" value="F:trace-amine receptor activity"/>
    <property type="evidence" value="ECO:0007669"/>
    <property type="project" value="TreeGrafter"/>
</dbReference>
<keyword evidence="7 9" id="KW-0675">Receptor</keyword>
<feature type="transmembrane region" description="Helical" evidence="10">
    <location>
        <begin position="183"/>
        <end position="216"/>
    </location>
</feature>
<dbReference type="PROSITE" id="PS00237">
    <property type="entry name" value="G_PROTEIN_RECEP_F1_1"/>
    <property type="match status" value="1"/>
</dbReference>
<comment type="subcellular location">
    <subcellularLocation>
        <location evidence="1">Cell membrane</location>
        <topology evidence="1">Multi-pass membrane protein</topology>
    </subcellularLocation>
</comment>
<keyword evidence="6 10" id="KW-0472">Membrane</keyword>
<sequence>MDESPVSNLCFPQMLNASCKKIVRPYFTAILIYTALYLLSLVTTVFNLLVIISIAHYKQLHTPTNFLILSLAASDFCVGFFMFFQILFVDGCWLLGDAVCIVYQLVSFIVTSASLGTIVLISVERYIAICQPLHYHTKVTEKRVRFCICLSWFCSAFYNSLVLKESVAQMGSFNSCYGECVAAVSYVAGVIDILVSFLIPVTAISILYIRVFIVVLTQVRAMRSHIMAPKSQRKVFAKKSELKAARTLGIIIVMFVFCLCPYYILIIGQSGHLSASAAAVIYLIYLNSCLNPVIYTFCYPWFRKCLKHIVTLQILQPGSSKTSVLSTET</sequence>
<dbReference type="Pfam" id="PF00001">
    <property type="entry name" value="7tm_1"/>
    <property type="match status" value="1"/>
</dbReference>
<name>A0A3B4BAT9_9GOBI</name>
<dbReference type="Gene3D" id="1.20.1070.10">
    <property type="entry name" value="Rhodopsin 7-helix transmembrane proteins"/>
    <property type="match status" value="1"/>
</dbReference>
<evidence type="ECO:0000256" key="1">
    <source>
        <dbReference type="ARBA" id="ARBA00004651"/>
    </source>
</evidence>
<proteinExistence type="inferred from homology"/>
<evidence type="ECO:0000256" key="8">
    <source>
        <dbReference type="ARBA" id="ARBA00023224"/>
    </source>
</evidence>
<dbReference type="STRING" id="409849.ENSPMGP00000025646"/>
<evidence type="ECO:0000256" key="3">
    <source>
        <dbReference type="ARBA" id="ARBA00022692"/>
    </source>
</evidence>
<dbReference type="SUPFAM" id="SSF81321">
    <property type="entry name" value="Family A G protein-coupled receptor-like"/>
    <property type="match status" value="1"/>
</dbReference>
<evidence type="ECO:0000256" key="5">
    <source>
        <dbReference type="ARBA" id="ARBA00023040"/>
    </source>
</evidence>